<dbReference type="InterPro" id="IPR023214">
    <property type="entry name" value="HAD_sf"/>
</dbReference>
<gene>
    <name evidence="2" type="ORF">BJ992_001527</name>
</gene>
<proteinExistence type="predicted"/>
<feature type="region of interest" description="Disordered" evidence="1">
    <location>
        <begin position="210"/>
        <end position="229"/>
    </location>
</feature>
<reference evidence="2 3" key="1">
    <citation type="submission" date="2020-08" db="EMBL/GenBank/DDBJ databases">
        <title>Sequencing the genomes of 1000 actinobacteria strains.</title>
        <authorList>
            <person name="Klenk H.-P."/>
        </authorList>
    </citation>
    <scope>NUCLEOTIDE SEQUENCE [LARGE SCALE GENOMIC DNA]</scope>
    <source>
        <strain evidence="2 3">DSM 44936</strain>
    </source>
</reference>
<dbReference type="SFLD" id="SFLDS00003">
    <property type="entry name" value="Haloacid_Dehalogenase"/>
    <property type="match status" value="1"/>
</dbReference>
<dbReference type="RefSeq" id="WP_184979206.1">
    <property type="nucleotide sequence ID" value="NZ_BAAALO010000017.1"/>
</dbReference>
<dbReference type="PRINTS" id="PR00413">
    <property type="entry name" value="HADHALOGNASE"/>
</dbReference>
<dbReference type="InterPro" id="IPR036412">
    <property type="entry name" value="HAD-like_sf"/>
</dbReference>
<dbReference type="Proteomes" id="UP000555564">
    <property type="component" value="Unassembled WGS sequence"/>
</dbReference>
<dbReference type="AlphaFoldDB" id="A0A7X0IBG8"/>
<dbReference type="GO" id="GO:0016787">
    <property type="term" value="F:hydrolase activity"/>
    <property type="evidence" value="ECO:0007669"/>
    <property type="project" value="UniProtKB-KW"/>
</dbReference>
<comment type="caution">
    <text evidence="2">The sequence shown here is derived from an EMBL/GenBank/DDBJ whole genome shotgun (WGS) entry which is preliminary data.</text>
</comment>
<dbReference type="NCBIfam" id="TIGR01549">
    <property type="entry name" value="HAD-SF-IA-v1"/>
    <property type="match status" value="1"/>
</dbReference>
<dbReference type="EMBL" id="JACHIU010000001">
    <property type="protein sequence ID" value="MBB6472096.1"/>
    <property type="molecule type" value="Genomic_DNA"/>
</dbReference>
<dbReference type="CDD" id="cd02603">
    <property type="entry name" value="HAD_sEH-N_like"/>
    <property type="match status" value="1"/>
</dbReference>
<protein>
    <submittedName>
        <fullName evidence="2">Putative hydrolase of the HAD superfamily</fullName>
    </submittedName>
</protein>
<keyword evidence="2" id="KW-0378">Hydrolase</keyword>
<dbReference type="SFLD" id="SFLDG01129">
    <property type="entry name" value="C1.5:_HAD__Beta-PGM__Phosphata"/>
    <property type="match status" value="1"/>
</dbReference>
<name>A0A7X0IBG8_9ACTN</name>
<organism evidence="2 3">
    <name type="scientific">Sphaerisporangium rubeum</name>
    <dbReference type="NCBI Taxonomy" id="321317"/>
    <lineage>
        <taxon>Bacteria</taxon>
        <taxon>Bacillati</taxon>
        <taxon>Actinomycetota</taxon>
        <taxon>Actinomycetes</taxon>
        <taxon>Streptosporangiales</taxon>
        <taxon>Streptosporangiaceae</taxon>
        <taxon>Sphaerisporangium</taxon>
    </lineage>
</organism>
<dbReference type="Gene3D" id="3.40.50.1000">
    <property type="entry name" value="HAD superfamily/HAD-like"/>
    <property type="match status" value="1"/>
</dbReference>
<evidence type="ECO:0000256" key="1">
    <source>
        <dbReference type="SAM" id="MobiDB-lite"/>
    </source>
</evidence>
<dbReference type="SUPFAM" id="SSF56784">
    <property type="entry name" value="HAD-like"/>
    <property type="match status" value="1"/>
</dbReference>
<dbReference type="PANTHER" id="PTHR47829">
    <property type="entry name" value="HYDROLASE, PUTATIVE (AFU_ORTHOLOGUE AFUA_1G12880)-RELATED"/>
    <property type="match status" value="1"/>
</dbReference>
<dbReference type="InterPro" id="IPR006439">
    <property type="entry name" value="HAD-SF_hydro_IA"/>
</dbReference>
<accession>A0A7X0IBG8</accession>
<evidence type="ECO:0000313" key="3">
    <source>
        <dbReference type="Proteomes" id="UP000555564"/>
    </source>
</evidence>
<keyword evidence="3" id="KW-1185">Reference proteome</keyword>
<evidence type="ECO:0000313" key="2">
    <source>
        <dbReference type="EMBL" id="MBB6472096.1"/>
    </source>
</evidence>
<dbReference type="InterPro" id="IPR052898">
    <property type="entry name" value="ACAD10-like"/>
</dbReference>
<dbReference type="NCBIfam" id="TIGR01509">
    <property type="entry name" value="HAD-SF-IA-v3"/>
    <property type="match status" value="1"/>
</dbReference>
<dbReference type="PANTHER" id="PTHR47829:SF1">
    <property type="entry name" value="HAD FAMILY PHOSPHATASE"/>
    <property type="match status" value="1"/>
</dbReference>
<dbReference type="Pfam" id="PF00702">
    <property type="entry name" value="Hydrolase"/>
    <property type="match status" value="1"/>
</dbReference>
<sequence length="229" mass="24644">MLKGVLIDWGGVLTTSLHEAITEWLEADGIDAVHYTELMTELVREAYDGDGRNPIHALERGEVDAAMFERDLAARLLTLEGGPPAAEGLLARMFAGFRPVPTMYEMLATARGAGVVTCLLSNSWGDHYVRDRWDEYFDCVVISGEVGMRKPEPAIFHHALGLVGLPAERCVFVDDLAANVAAAQALGLVGLHHREAEATIAEMETLLGHPLRRPGPSGTESGAAAGTLM</sequence>